<evidence type="ECO:0008006" key="3">
    <source>
        <dbReference type="Google" id="ProtNLM"/>
    </source>
</evidence>
<dbReference type="EMBL" id="JAFLWW010000013">
    <property type="protein sequence ID" value="MBT1159714.1"/>
    <property type="molecule type" value="Genomic_DNA"/>
</dbReference>
<dbReference type="RefSeq" id="WP_214393518.1">
    <property type="nucleotide sequence ID" value="NZ_JAFLWW010000013.1"/>
</dbReference>
<proteinExistence type="predicted"/>
<name>A0A9X1AGS7_9HYPH</name>
<dbReference type="AlphaFoldDB" id="A0A9X1AGS7"/>
<keyword evidence="2" id="KW-1185">Reference proteome</keyword>
<reference evidence="1" key="1">
    <citation type="journal article" date="2021" name="Microorganisms">
        <title>Phylogenomic Reconstruction and Metabolic Potential of the Genus Aminobacter.</title>
        <authorList>
            <person name="Artuso I."/>
            <person name="Turrini P."/>
            <person name="Pirolo M."/>
            <person name="Lugli G.A."/>
            <person name="Ventura M."/>
            <person name="Visca P."/>
        </authorList>
    </citation>
    <scope>NUCLEOTIDE SEQUENCE</scope>
    <source>
        <strain evidence="1">LMG 26462</strain>
    </source>
</reference>
<organism evidence="1 2">
    <name type="scientific">Aminobacter anthyllidis</name>
    <dbReference type="NCBI Taxonomy" id="1035067"/>
    <lineage>
        <taxon>Bacteria</taxon>
        <taxon>Pseudomonadati</taxon>
        <taxon>Pseudomonadota</taxon>
        <taxon>Alphaproteobacteria</taxon>
        <taxon>Hyphomicrobiales</taxon>
        <taxon>Phyllobacteriaceae</taxon>
        <taxon>Aminobacter</taxon>
    </lineage>
</organism>
<gene>
    <name evidence="1" type="ORF">J1C56_29615</name>
</gene>
<reference evidence="1" key="2">
    <citation type="submission" date="2021-03" db="EMBL/GenBank/DDBJ databases">
        <authorList>
            <person name="Artuso I."/>
            <person name="Turrini P."/>
            <person name="Pirolo M."/>
            <person name="Lugli G.A."/>
            <person name="Ventura M."/>
            <person name="Visca P."/>
        </authorList>
    </citation>
    <scope>NUCLEOTIDE SEQUENCE</scope>
    <source>
        <strain evidence="1">LMG 26462</strain>
    </source>
</reference>
<dbReference type="Proteomes" id="UP001138921">
    <property type="component" value="Unassembled WGS sequence"/>
</dbReference>
<sequence>MRFKNRLRLAFRTHIHADRSFAPDAAARAGDDLRMAAGRLDDGSYPVFCSSMLNHAPLGVANYLGPRLAGQPTLLLVWFTWAMRKERQVLRTLTAQRLYRRCHPEHRFVFMCNELEEVALFRENGLNAVFCSHNALADEETFKPVPGVERVYDAFYNAMISPWKRRHLARLVPSAAHVFYESRLTGRRQTAELLKELKRMMPAHHFLNPHDDSRIEKLLWGTINTAMAASATGLCLSAEEGAMYASIEYLLAGLPVVSTPSIGGRHIFGTPETWLTVEPTEEAVRDGVAEMKARNVPPERVRAITLDKVHEHRKRLRACVLVETDGQVDLPEDYGHAVYRGLNNWQRGLDFERMLINDYRGR</sequence>
<dbReference type="SUPFAM" id="SSF53756">
    <property type="entry name" value="UDP-Glycosyltransferase/glycogen phosphorylase"/>
    <property type="match status" value="1"/>
</dbReference>
<protein>
    <recommendedName>
        <fullName evidence="3">Glycosyltransferase</fullName>
    </recommendedName>
</protein>
<accession>A0A9X1AGS7</accession>
<dbReference type="Gene3D" id="3.40.50.2000">
    <property type="entry name" value="Glycogen Phosphorylase B"/>
    <property type="match status" value="1"/>
</dbReference>
<evidence type="ECO:0000313" key="1">
    <source>
        <dbReference type="EMBL" id="MBT1159714.1"/>
    </source>
</evidence>
<evidence type="ECO:0000313" key="2">
    <source>
        <dbReference type="Proteomes" id="UP001138921"/>
    </source>
</evidence>
<comment type="caution">
    <text evidence="1">The sequence shown here is derived from an EMBL/GenBank/DDBJ whole genome shotgun (WGS) entry which is preliminary data.</text>
</comment>